<comment type="caution">
    <text evidence="1">The sequence shown here is derived from an EMBL/GenBank/DDBJ whole genome shotgun (WGS) entry which is preliminary data.</text>
</comment>
<evidence type="ECO:0000313" key="2">
    <source>
        <dbReference type="Proteomes" id="UP000016960"/>
    </source>
</evidence>
<dbReference type="RefSeq" id="WP_022605434.1">
    <property type="nucleotide sequence ID" value="NZ_ASSJ01000030.1"/>
</dbReference>
<protein>
    <recommendedName>
        <fullName evidence="3">Cupin domain protein</fullName>
    </recommendedName>
</protein>
<accession>U5DC95</accession>
<dbReference type="GO" id="GO:0047869">
    <property type="term" value="F:dimethylpropiothetin dethiomethylase activity"/>
    <property type="evidence" value="ECO:0007669"/>
    <property type="project" value="InterPro"/>
</dbReference>
<dbReference type="InterPro" id="IPR031723">
    <property type="entry name" value="DMSP_lyase"/>
</dbReference>
<dbReference type="eggNOG" id="COG0662">
    <property type="taxonomic scope" value="Bacteria"/>
</dbReference>
<dbReference type="SUPFAM" id="SSF51182">
    <property type="entry name" value="RmlC-like cupins"/>
    <property type="match status" value="1"/>
</dbReference>
<dbReference type="Proteomes" id="UP000016960">
    <property type="component" value="Unassembled WGS sequence"/>
</dbReference>
<evidence type="ECO:0008006" key="3">
    <source>
        <dbReference type="Google" id="ProtNLM"/>
    </source>
</evidence>
<organism evidence="1 2">
    <name type="scientific">Rubidibacter lacunae KORDI 51-2</name>
    <dbReference type="NCBI Taxonomy" id="582515"/>
    <lineage>
        <taxon>Bacteria</taxon>
        <taxon>Bacillati</taxon>
        <taxon>Cyanobacteriota</taxon>
        <taxon>Cyanophyceae</taxon>
        <taxon>Oscillatoriophycideae</taxon>
        <taxon>Chroococcales</taxon>
        <taxon>Aphanothecaceae</taxon>
        <taxon>Rubidibacter</taxon>
    </lineage>
</organism>
<gene>
    <name evidence="1" type="ORF">KR51_00010820</name>
</gene>
<dbReference type="OrthoDB" id="2112176at2"/>
<keyword evidence="2" id="KW-1185">Reference proteome</keyword>
<dbReference type="InterPro" id="IPR011051">
    <property type="entry name" value="RmlC_Cupin_sf"/>
</dbReference>
<dbReference type="Pfam" id="PF16867">
    <property type="entry name" value="DMSP_lyase"/>
    <property type="match status" value="1"/>
</dbReference>
<evidence type="ECO:0000313" key="1">
    <source>
        <dbReference type="EMBL" id="ERN42153.1"/>
    </source>
</evidence>
<dbReference type="Gene3D" id="2.60.120.10">
    <property type="entry name" value="Jelly Rolls"/>
    <property type="match status" value="1"/>
</dbReference>
<proteinExistence type="predicted"/>
<sequence>MMDPQLVPAFLQAARRLFVRGAEHSVRPSALRTIAAAIDGLPAVQSERTPQLQPVCRYLPDAIAAATNRLDTGFILALKPLLPYLHWHQDYAPEDTAVAPSDTNYAASEVCGPRGWIVSERVTLGLVLLGPATCYLPYARPEAELHHILSGQALWQIGNGAWRLRVGGEFIVHPPDVIHAMKTDRDPLLALYAAWHDEGQDRSL</sequence>
<dbReference type="InterPro" id="IPR014710">
    <property type="entry name" value="RmlC-like_jellyroll"/>
</dbReference>
<dbReference type="EMBL" id="ASSJ01000030">
    <property type="protein sequence ID" value="ERN42153.1"/>
    <property type="molecule type" value="Genomic_DNA"/>
</dbReference>
<dbReference type="AlphaFoldDB" id="U5DC95"/>
<reference evidence="1 2" key="1">
    <citation type="submission" date="2013-05" db="EMBL/GenBank/DDBJ databases">
        <title>Draft genome sequence of Rubidibacter lacunae KORDI 51-2.</title>
        <authorList>
            <person name="Choi D.H."/>
            <person name="Noh J.H."/>
            <person name="Kwon K.-K."/>
            <person name="Lee J.-H."/>
            <person name="Ryu J.-Y."/>
        </authorList>
    </citation>
    <scope>NUCLEOTIDE SEQUENCE [LARGE SCALE GENOMIC DNA]</scope>
    <source>
        <strain evidence="1 2">KORDI 51-2</strain>
    </source>
</reference>
<name>U5DC95_9CHRO</name>
<dbReference type="InParanoid" id="U5DC95"/>
<dbReference type="STRING" id="582515.KR51_00010820"/>